<dbReference type="InterPro" id="IPR050129">
    <property type="entry name" value="Zn_alcohol_dh"/>
</dbReference>
<dbReference type="SUPFAM" id="SSF50129">
    <property type="entry name" value="GroES-like"/>
    <property type="match status" value="1"/>
</dbReference>
<dbReference type="PROSITE" id="PS00059">
    <property type="entry name" value="ADH_ZINC"/>
    <property type="match status" value="1"/>
</dbReference>
<organism evidence="6 7">
    <name type="scientific">Paenibacillus alba</name>
    <dbReference type="NCBI Taxonomy" id="1197127"/>
    <lineage>
        <taxon>Bacteria</taxon>
        <taxon>Bacillati</taxon>
        <taxon>Bacillota</taxon>
        <taxon>Bacilli</taxon>
        <taxon>Bacillales</taxon>
        <taxon>Paenibacillaceae</taxon>
        <taxon>Paenibacillus</taxon>
    </lineage>
</organism>
<dbReference type="Gene3D" id="3.90.180.10">
    <property type="entry name" value="Medium-chain alcohol dehydrogenases, catalytic domain"/>
    <property type="match status" value="1"/>
</dbReference>
<name>A0ABU6G902_9BACL</name>
<gene>
    <name evidence="6" type="ORF">P4I72_26600</name>
</gene>
<dbReference type="SUPFAM" id="SSF51735">
    <property type="entry name" value="NAD(P)-binding Rossmann-fold domains"/>
    <property type="match status" value="1"/>
</dbReference>
<evidence type="ECO:0000256" key="4">
    <source>
        <dbReference type="RuleBase" id="RU361277"/>
    </source>
</evidence>
<comment type="similarity">
    <text evidence="4">Belongs to the zinc-containing alcohol dehydrogenase family.</text>
</comment>
<dbReference type="EMBL" id="JARLKY010000078">
    <property type="protein sequence ID" value="MEC0230677.1"/>
    <property type="molecule type" value="Genomic_DNA"/>
</dbReference>
<evidence type="ECO:0000313" key="6">
    <source>
        <dbReference type="EMBL" id="MEC0230677.1"/>
    </source>
</evidence>
<dbReference type="RefSeq" id="WP_326074706.1">
    <property type="nucleotide sequence ID" value="NZ_JARLKY010000078.1"/>
</dbReference>
<keyword evidence="1 4" id="KW-0479">Metal-binding</keyword>
<dbReference type="CDD" id="cd08261">
    <property type="entry name" value="Zn_ADH7"/>
    <property type="match status" value="1"/>
</dbReference>
<dbReference type="InterPro" id="IPR036291">
    <property type="entry name" value="NAD(P)-bd_dom_sf"/>
</dbReference>
<dbReference type="InterPro" id="IPR002328">
    <property type="entry name" value="ADH_Zn_CS"/>
</dbReference>
<protein>
    <submittedName>
        <fullName evidence="6">Zinc-binding alcohol dehydrogenase family protein</fullName>
    </submittedName>
</protein>
<keyword evidence="7" id="KW-1185">Reference proteome</keyword>
<dbReference type="Proteomes" id="UP001338137">
    <property type="component" value="Unassembled WGS sequence"/>
</dbReference>
<dbReference type="PANTHER" id="PTHR43401">
    <property type="entry name" value="L-THREONINE 3-DEHYDROGENASE"/>
    <property type="match status" value="1"/>
</dbReference>
<feature type="domain" description="Enoyl reductase (ER)" evidence="5">
    <location>
        <begin position="7"/>
        <end position="301"/>
    </location>
</feature>
<keyword evidence="3" id="KW-0560">Oxidoreductase</keyword>
<dbReference type="PANTHER" id="PTHR43401:SF3">
    <property type="entry name" value="L-GALACTONATE-5-DEHYDROGENASE"/>
    <property type="match status" value="1"/>
</dbReference>
<evidence type="ECO:0000256" key="1">
    <source>
        <dbReference type="ARBA" id="ARBA00022723"/>
    </source>
</evidence>
<comment type="cofactor">
    <cofactor evidence="4">
        <name>Zn(2+)</name>
        <dbReference type="ChEBI" id="CHEBI:29105"/>
    </cofactor>
</comment>
<proteinExistence type="inferred from homology"/>
<accession>A0ABU6G902</accession>
<dbReference type="SMART" id="SM00829">
    <property type="entry name" value="PKS_ER"/>
    <property type="match status" value="1"/>
</dbReference>
<keyword evidence="2 4" id="KW-0862">Zinc</keyword>
<evidence type="ECO:0000256" key="3">
    <source>
        <dbReference type="ARBA" id="ARBA00023002"/>
    </source>
</evidence>
<sequence length="337" mass="36559">MKAIVCEQIEQFNLVEMQEPTVKAGEAIVRIKRIGICGTDLHAYKGNQPFFSYPRVLGHELSGYVEEIGEGVSGLNAGDLVSVVPYMHCGTCIACRNGNTNCCTDMKVLGVHMDGGMRELVAIPASHLIKTEGLTLDQAAMLEPLSIGAHALRRSGLRAGETALVIGAGPIGLGVMILAKQFGATVIAMDINDERLAFCRKWAGVDQTVNALQQPKEQLAELTNGDMPTVVFDATGNARSMTDSFGLVAHGGKLVYVGLVKADITFHDPDFHKRELTLMGSRNATMEDFDTVREAMQTGVIDIESYITHRASFEDMIGEFETWLKPESKVIKAIVCL</sequence>
<reference evidence="6 7" key="1">
    <citation type="submission" date="2023-03" db="EMBL/GenBank/DDBJ databases">
        <title>Bacillus Genome Sequencing.</title>
        <authorList>
            <person name="Dunlap C."/>
        </authorList>
    </citation>
    <scope>NUCLEOTIDE SEQUENCE [LARGE SCALE GENOMIC DNA]</scope>
    <source>
        <strain evidence="6 7">BD-533</strain>
    </source>
</reference>
<dbReference type="InterPro" id="IPR013154">
    <property type="entry name" value="ADH-like_N"/>
</dbReference>
<evidence type="ECO:0000256" key="2">
    <source>
        <dbReference type="ARBA" id="ARBA00022833"/>
    </source>
</evidence>
<dbReference type="InterPro" id="IPR013149">
    <property type="entry name" value="ADH-like_C"/>
</dbReference>
<dbReference type="InterPro" id="IPR011032">
    <property type="entry name" value="GroES-like_sf"/>
</dbReference>
<evidence type="ECO:0000313" key="7">
    <source>
        <dbReference type="Proteomes" id="UP001338137"/>
    </source>
</evidence>
<evidence type="ECO:0000259" key="5">
    <source>
        <dbReference type="SMART" id="SM00829"/>
    </source>
</evidence>
<dbReference type="Pfam" id="PF00107">
    <property type="entry name" value="ADH_zinc_N"/>
    <property type="match status" value="1"/>
</dbReference>
<comment type="caution">
    <text evidence="6">The sequence shown here is derived from an EMBL/GenBank/DDBJ whole genome shotgun (WGS) entry which is preliminary data.</text>
</comment>
<dbReference type="Pfam" id="PF08240">
    <property type="entry name" value="ADH_N"/>
    <property type="match status" value="1"/>
</dbReference>
<dbReference type="InterPro" id="IPR020843">
    <property type="entry name" value="ER"/>
</dbReference>
<dbReference type="Gene3D" id="3.40.50.720">
    <property type="entry name" value="NAD(P)-binding Rossmann-like Domain"/>
    <property type="match status" value="1"/>
</dbReference>